<dbReference type="InterPro" id="IPR043904">
    <property type="entry name" value="PhoD_2-like"/>
</dbReference>
<dbReference type="EMBL" id="JBGUAW010000001">
    <property type="protein sequence ID" value="MFA9459499.1"/>
    <property type="molecule type" value="Genomic_DNA"/>
</dbReference>
<evidence type="ECO:0000313" key="2">
    <source>
        <dbReference type="EMBL" id="MFA9459499.1"/>
    </source>
</evidence>
<evidence type="ECO:0000259" key="1">
    <source>
        <dbReference type="Pfam" id="PF19050"/>
    </source>
</evidence>
<dbReference type="EC" id="3.1.3.1" evidence="2"/>
<dbReference type="RefSeq" id="WP_373654284.1">
    <property type="nucleotide sequence ID" value="NZ_JBGUAW010000001.1"/>
</dbReference>
<gene>
    <name evidence="2" type="ORF">ACERLL_01495</name>
</gene>
<protein>
    <submittedName>
        <fullName evidence="2">Alkaline phosphatase D family protein</fullName>
        <ecNumber evidence="2">3.1.3.1</ecNumber>
    </submittedName>
</protein>
<dbReference type="Gene3D" id="3.60.21.70">
    <property type="entry name" value="PhoD-like phosphatase"/>
    <property type="match status" value="1"/>
</dbReference>
<dbReference type="SUPFAM" id="SSF56300">
    <property type="entry name" value="Metallo-dependent phosphatases"/>
    <property type="match status" value="1"/>
</dbReference>
<sequence>MSEGPIGPILFARGADAESTAFSALLVLPEDSPAPPLHPEGGEAVPPEQIHHCVGVRAWRYDFRLPARRRATYALEGRSYEVATDLTGDLRIAYVSCNGKEDGDMDRPAAERNALWRILREEHDADPFQLMLHGGDQLYADEVMDAHPDLHAWHRSDQEEQERGRFTRDMADSAARFFLARYRDVYTAEDTAYLVARVPSMMMWDDHDIIDGWGSHPRWYHDNDVAQGVFRTARTFFRLFQQGEGPATLPAESDAENHPSLTCWWRFPGLGVIAPDLRSQRLPNRVMDEDGWGLFEQGLAELAGEPRVLVLSSVPGLGPRLSYVERFLHLIPGAQKYEDDLRDQWQSPAHRAEWCRFLEALEEQGKRPGHRLTLLSGEIHLATRGVLLTEPEPIHQLVSSGIAHPPPPTLYARALGALARLGEDPLPGRPIRMYPLPGRKGIYTNERNFLVLTRRNGKWTAYWETEGGGPTGPLAI</sequence>
<dbReference type="Proteomes" id="UP001575181">
    <property type="component" value="Unassembled WGS sequence"/>
</dbReference>
<dbReference type="InterPro" id="IPR038607">
    <property type="entry name" value="PhoD-like_sf"/>
</dbReference>
<dbReference type="CDD" id="cd07389">
    <property type="entry name" value="MPP_PhoD"/>
    <property type="match status" value="1"/>
</dbReference>
<dbReference type="PANTHER" id="PTHR46689">
    <property type="entry name" value="MEMBRANE PROTEIN, PUTATIVE-RELATED"/>
    <property type="match status" value="1"/>
</dbReference>
<accession>A0ABV4TQS8</accession>
<comment type="caution">
    <text evidence="2">The sequence shown here is derived from an EMBL/GenBank/DDBJ whole genome shotgun (WGS) entry which is preliminary data.</text>
</comment>
<dbReference type="Pfam" id="PF19050">
    <property type="entry name" value="PhoD_2"/>
    <property type="match status" value="1"/>
</dbReference>
<proteinExistence type="predicted"/>
<organism evidence="2 3">
    <name type="scientific">Thiohalorhabdus methylotrophus</name>
    <dbReference type="NCBI Taxonomy" id="3242694"/>
    <lineage>
        <taxon>Bacteria</taxon>
        <taxon>Pseudomonadati</taxon>
        <taxon>Pseudomonadota</taxon>
        <taxon>Gammaproteobacteria</taxon>
        <taxon>Thiohalorhabdales</taxon>
        <taxon>Thiohalorhabdaceae</taxon>
        <taxon>Thiohalorhabdus</taxon>
    </lineage>
</organism>
<feature type="domain" description="PhoD-like phosphatase" evidence="1">
    <location>
        <begin position="115"/>
        <end position="334"/>
    </location>
</feature>
<reference evidence="2 3" key="1">
    <citation type="submission" date="2024-08" db="EMBL/GenBank/DDBJ databases">
        <title>Whole-genome sequencing of halo(alkali)philic microorganisms from hypersaline lakes.</title>
        <authorList>
            <person name="Sorokin D.Y."/>
            <person name="Merkel A.Y."/>
            <person name="Messina E."/>
            <person name="Yakimov M."/>
        </authorList>
    </citation>
    <scope>NUCLEOTIDE SEQUENCE [LARGE SCALE GENOMIC DNA]</scope>
    <source>
        <strain evidence="2 3">Cl-TMA</strain>
    </source>
</reference>
<evidence type="ECO:0000313" key="3">
    <source>
        <dbReference type="Proteomes" id="UP001575181"/>
    </source>
</evidence>
<keyword evidence="2" id="KW-0378">Hydrolase</keyword>
<name>A0ABV4TQS8_9GAMM</name>
<dbReference type="GO" id="GO:0004035">
    <property type="term" value="F:alkaline phosphatase activity"/>
    <property type="evidence" value="ECO:0007669"/>
    <property type="project" value="UniProtKB-EC"/>
</dbReference>
<dbReference type="PANTHER" id="PTHR46689:SF1">
    <property type="entry name" value="PHOD-LIKE PHOSPHATASE DOMAIN-CONTAINING PROTEIN"/>
    <property type="match status" value="1"/>
</dbReference>
<keyword evidence="3" id="KW-1185">Reference proteome</keyword>
<dbReference type="InterPro" id="IPR018946">
    <property type="entry name" value="PhoD-like_MPP"/>
</dbReference>
<dbReference type="InterPro" id="IPR029052">
    <property type="entry name" value="Metallo-depent_PP-like"/>
</dbReference>